<dbReference type="InterPro" id="IPR006091">
    <property type="entry name" value="Acyl-CoA_Oxase/DH_mid-dom"/>
</dbReference>
<dbReference type="Pfam" id="PF18158">
    <property type="entry name" value="AidB_N"/>
    <property type="match status" value="1"/>
</dbReference>
<dbReference type="SUPFAM" id="SSF47203">
    <property type="entry name" value="Acyl-CoA dehydrogenase C-terminal domain-like"/>
    <property type="match status" value="1"/>
</dbReference>
<protein>
    <recommendedName>
        <fullName evidence="10">Acyl-CoA dehydrogenase/oxidase C-terminal domain-containing protein</fullName>
    </recommendedName>
</protein>
<dbReference type="InterPro" id="IPR036250">
    <property type="entry name" value="AcylCo_DH-like_C"/>
</dbReference>
<keyword evidence="5" id="KW-0560">Oxidoreductase</keyword>
<dbReference type="PANTHER" id="PTHR42707">
    <property type="entry name" value="ACYL-COA DEHYDROGENASE"/>
    <property type="match status" value="1"/>
</dbReference>
<keyword evidence="3 5" id="KW-0285">Flavoprotein</keyword>
<dbReference type="InterPro" id="IPR052904">
    <property type="entry name" value="Acyl-CoA_dehydrogenase-like"/>
</dbReference>
<feature type="domain" description="Acyl-CoA oxidase/dehydrogenase middle" evidence="7">
    <location>
        <begin position="202"/>
        <end position="298"/>
    </location>
</feature>
<dbReference type="OrthoDB" id="10251155at2759"/>
<dbReference type="InterPro" id="IPR041504">
    <property type="entry name" value="AidB_N"/>
</dbReference>
<dbReference type="RefSeq" id="XP_008862099.1">
    <property type="nucleotide sequence ID" value="XM_008863877.1"/>
</dbReference>
<organism evidence="9">
    <name type="scientific">Aphanomyces invadans</name>
    <dbReference type="NCBI Taxonomy" id="157072"/>
    <lineage>
        <taxon>Eukaryota</taxon>
        <taxon>Sar</taxon>
        <taxon>Stramenopiles</taxon>
        <taxon>Oomycota</taxon>
        <taxon>Saprolegniomycetes</taxon>
        <taxon>Saprolegniales</taxon>
        <taxon>Verrucalvaceae</taxon>
        <taxon>Aphanomyces</taxon>
    </lineage>
</organism>
<dbReference type="PANTHER" id="PTHR42707:SF2">
    <property type="entry name" value="ACD11 DEHYDROGENASE"/>
    <property type="match status" value="1"/>
</dbReference>
<dbReference type="InterPro" id="IPR009100">
    <property type="entry name" value="AcylCoA_DH/oxidase_NM_dom_sf"/>
</dbReference>
<keyword evidence="4 5" id="KW-0274">FAD</keyword>
<evidence type="ECO:0008006" key="10">
    <source>
        <dbReference type="Google" id="ProtNLM"/>
    </source>
</evidence>
<dbReference type="SUPFAM" id="SSF56645">
    <property type="entry name" value="Acyl-CoA dehydrogenase NM domain-like"/>
    <property type="match status" value="1"/>
</dbReference>
<evidence type="ECO:0000256" key="3">
    <source>
        <dbReference type="ARBA" id="ARBA00022630"/>
    </source>
</evidence>
<evidence type="ECO:0000256" key="1">
    <source>
        <dbReference type="ARBA" id="ARBA00001974"/>
    </source>
</evidence>
<dbReference type="Gene3D" id="2.40.110.20">
    <property type="match status" value="1"/>
</dbReference>
<reference evidence="9" key="1">
    <citation type="submission" date="2013-12" db="EMBL/GenBank/DDBJ databases">
        <title>The Genome Sequence of Aphanomyces invadans NJM9701.</title>
        <authorList>
            <consortium name="The Broad Institute Genomics Platform"/>
            <person name="Russ C."/>
            <person name="Tyler B."/>
            <person name="van West P."/>
            <person name="Dieguez-Uribeondo J."/>
            <person name="Young S.K."/>
            <person name="Zeng Q."/>
            <person name="Gargeya S."/>
            <person name="Fitzgerald M."/>
            <person name="Abouelleil A."/>
            <person name="Alvarado L."/>
            <person name="Chapman S.B."/>
            <person name="Gainer-Dewar J."/>
            <person name="Goldberg J."/>
            <person name="Griggs A."/>
            <person name="Gujja S."/>
            <person name="Hansen M."/>
            <person name="Howarth C."/>
            <person name="Imamovic A."/>
            <person name="Ireland A."/>
            <person name="Larimer J."/>
            <person name="McCowan C."/>
            <person name="Murphy C."/>
            <person name="Pearson M."/>
            <person name="Poon T.W."/>
            <person name="Priest M."/>
            <person name="Roberts A."/>
            <person name="Saif S."/>
            <person name="Shea T."/>
            <person name="Sykes S."/>
            <person name="Wortman J."/>
            <person name="Nusbaum C."/>
            <person name="Birren B."/>
        </authorList>
    </citation>
    <scope>NUCLEOTIDE SEQUENCE [LARGE SCALE GENOMIC DNA]</scope>
    <source>
        <strain evidence="9">NJM9701</strain>
    </source>
</reference>
<dbReference type="GO" id="GO:0003995">
    <property type="term" value="F:acyl-CoA dehydrogenase activity"/>
    <property type="evidence" value="ECO:0007669"/>
    <property type="project" value="InterPro"/>
</dbReference>
<dbReference type="GeneID" id="20077963"/>
<dbReference type="Gene3D" id="1.20.140.10">
    <property type="entry name" value="Butyryl-CoA Dehydrogenase, subunit A, domain 3"/>
    <property type="match status" value="1"/>
</dbReference>
<dbReference type="eggNOG" id="KOG0137">
    <property type="taxonomic scope" value="Eukaryota"/>
</dbReference>
<proteinExistence type="inferred from homology"/>
<evidence type="ECO:0000256" key="5">
    <source>
        <dbReference type="RuleBase" id="RU362125"/>
    </source>
</evidence>
<feature type="domain" description="Adaptive response protein AidB N-terminal" evidence="8">
    <location>
        <begin position="40"/>
        <end position="177"/>
    </location>
</feature>
<dbReference type="InterPro" id="IPR009075">
    <property type="entry name" value="AcylCo_DH/oxidase_C"/>
</dbReference>
<accession>A0A024UPR4</accession>
<dbReference type="EMBL" id="KI913953">
    <property type="protein sequence ID" value="ETW08294.1"/>
    <property type="molecule type" value="Genomic_DNA"/>
</dbReference>
<dbReference type="Gene3D" id="6.10.250.600">
    <property type="match status" value="1"/>
</dbReference>
<dbReference type="Pfam" id="PF02770">
    <property type="entry name" value="Acyl-CoA_dh_M"/>
    <property type="match status" value="1"/>
</dbReference>
<comment type="similarity">
    <text evidence="2 5">Belongs to the acyl-CoA dehydrogenase family.</text>
</comment>
<dbReference type="PROSITE" id="PS00073">
    <property type="entry name" value="ACYL_COA_DH_2"/>
    <property type="match status" value="1"/>
</dbReference>
<evidence type="ECO:0000259" key="8">
    <source>
        <dbReference type="Pfam" id="PF18158"/>
    </source>
</evidence>
<evidence type="ECO:0000259" key="6">
    <source>
        <dbReference type="Pfam" id="PF00441"/>
    </source>
</evidence>
<dbReference type="InterPro" id="IPR006089">
    <property type="entry name" value="Acyl-CoA_DH_CS"/>
</dbReference>
<evidence type="ECO:0000256" key="4">
    <source>
        <dbReference type="ARBA" id="ARBA00022827"/>
    </source>
</evidence>
<dbReference type="Pfam" id="PF00441">
    <property type="entry name" value="Acyl-CoA_dh_1"/>
    <property type="match status" value="1"/>
</dbReference>
<dbReference type="AlphaFoldDB" id="A0A024UPR4"/>
<dbReference type="VEuPathDB" id="FungiDB:H310_00913"/>
<feature type="domain" description="Acyl-CoA dehydrogenase/oxidase C-terminal" evidence="6">
    <location>
        <begin position="310"/>
        <end position="470"/>
    </location>
</feature>
<evidence type="ECO:0000256" key="2">
    <source>
        <dbReference type="ARBA" id="ARBA00009347"/>
    </source>
</evidence>
<dbReference type="STRING" id="157072.A0A024UPR4"/>
<evidence type="ECO:0000313" key="9">
    <source>
        <dbReference type="EMBL" id="ETW08294.1"/>
    </source>
</evidence>
<evidence type="ECO:0000259" key="7">
    <source>
        <dbReference type="Pfam" id="PF02770"/>
    </source>
</evidence>
<gene>
    <name evidence="9" type="ORF">H310_00913</name>
</gene>
<name>A0A024UPR4_9STRA</name>
<comment type="cofactor">
    <cofactor evidence="1 5">
        <name>FAD</name>
        <dbReference type="ChEBI" id="CHEBI:57692"/>
    </cofactor>
</comment>
<sequence>MLLRWRWSARVGTLHGKSASSRQLSSATTGFFQDPPQLGNQYDDDRALVSLVRRLIPQHVRDVMHADAELHRFGARVVAPDILEACNDAETNIPEHVATDAWGRRVDRLVMAQGWKTMKRIAAEEGLIALAYDRSHGEYARVFQFAKLYLFAPSSAVFTCPLAMADGAARLIQGLPTKSRTLEHAYKRLLSRDPSHAWTSGQWMTERTGGSDVSRIETIAIPHQDSGRYRLHGFKWFSSATDSEMALLLARIPDSPKLSLFFARIHQDSAKSQLNGIRIQRLKPKLGTRALPTAELELYGMDAELIGTPGRGVATIATMLNITRVHTAVNAVSFFRRALAIADSYATKRAAFGRQLADLPLHKKTLWDLHTSYRLCLHLVFHTVAILGRHEAMNCGGDTSADESAASLLRVLTPLVKAWCSKASLSGIGECLEALGGAGYMEDVGLARLLRDCQAQTIWEGTTNVLALDLRKLLTSNDAKYRFAWKAFVESQLEVVPPSKSKTAVQKRVHALLDDRLRQGAMYDEFFARQVLVDMAETTASVLVLSHASTTGDALDWQFAEHAALGVYPANIIHGEKDVVVT</sequence>